<dbReference type="PANTHER" id="PTHR22911">
    <property type="entry name" value="ACYL-MALONYL CONDENSING ENZYME-RELATED"/>
    <property type="match status" value="1"/>
</dbReference>
<dbReference type="GO" id="GO:0016020">
    <property type="term" value="C:membrane"/>
    <property type="evidence" value="ECO:0007669"/>
    <property type="project" value="InterPro"/>
</dbReference>
<dbReference type="SUPFAM" id="SSF103481">
    <property type="entry name" value="Multidrug resistance efflux transporter EmrE"/>
    <property type="match status" value="2"/>
</dbReference>
<evidence type="ECO:0000313" key="7">
    <source>
        <dbReference type="Proteomes" id="UP000294581"/>
    </source>
</evidence>
<evidence type="ECO:0000259" key="5">
    <source>
        <dbReference type="Pfam" id="PF00892"/>
    </source>
</evidence>
<evidence type="ECO:0000313" key="6">
    <source>
        <dbReference type="EMBL" id="TDY49659.1"/>
    </source>
</evidence>
<dbReference type="AlphaFoldDB" id="A0A4R8LQ45"/>
<dbReference type="Proteomes" id="UP000294581">
    <property type="component" value="Unassembled WGS sequence"/>
</dbReference>
<name>A0A4R8LQ45_9BACL</name>
<feature type="transmembrane region" description="Helical" evidence="4">
    <location>
        <begin position="63"/>
        <end position="82"/>
    </location>
</feature>
<evidence type="ECO:0000256" key="3">
    <source>
        <dbReference type="SAM" id="MobiDB-lite"/>
    </source>
</evidence>
<dbReference type="OrthoDB" id="9790852at2"/>
<protein>
    <submittedName>
        <fullName evidence="6">Drug/metabolite transporter (DMT)-like permease</fullName>
    </submittedName>
</protein>
<dbReference type="InterPro" id="IPR000620">
    <property type="entry name" value="EamA_dom"/>
</dbReference>
<feature type="transmembrane region" description="Helical" evidence="4">
    <location>
        <begin position="119"/>
        <end position="140"/>
    </location>
</feature>
<gene>
    <name evidence="6" type="ORF">C7445_104172</name>
</gene>
<dbReference type="PANTHER" id="PTHR22911:SF76">
    <property type="entry name" value="EAMA DOMAIN-CONTAINING PROTEIN"/>
    <property type="match status" value="1"/>
</dbReference>
<comment type="subcellular location">
    <subcellularLocation>
        <location evidence="1">Endomembrane system</location>
        <topology evidence="1">Multi-pass membrane protein</topology>
    </subcellularLocation>
</comment>
<keyword evidence="4" id="KW-1133">Transmembrane helix</keyword>
<feature type="transmembrane region" description="Helical" evidence="4">
    <location>
        <begin position="146"/>
        <end position="165"/>
    </location>
</feature>
<evidence type="ECO:0000256" key="1">
    <source>
        <dbReference type="ARBA" id="ARBA00004127"/>
    </source>
</evidence>
<comment type="caution">
    <text evidence="6">The sequence shown here is derived from an EMBL/GenBank/DDBJ whole genome shotgun (WGS) entry which is preliminary data.</text>
</comment>
<dbReference type="InterPro" id="IPR037185">
    <property type="entry name" value="EmrE-like"/>
</dbReference>
<proteinExistence type="inferred from homology"/>
<feature type="compositionally biased region" description="Basic and acidic residues" evidence="3">
    <location>
        <begin position="297"/>
        <end position="310"/>
    </location>
</feature>
<dbReference type="Pfam" id="PF00892">
    <property type="entry name" value="EamA"/>
    <property type="match status" value="2"/>
</dbReference>
<evidence type="ECO:0000256" key="2">
    <source>
        <dbReference type="ARBA" id="ARBA00007362"/>
    </source>
</evidence>
<feature type="transmembrane region" description="Helical" evidence="4">
    <location>
        <begin position="177"/>
        <end position="197"/>
    </location>
</feature>
<dbReference type="RefSeq" id="WP_134159098.1">
    <property type="nucleotide sequence ID" value="NZ_SORF01000004.1"/>
</dbReference>
<keyword evidence="4" id="KW-0472">Membrane</keyword>
<sequence length="316" mass="33720">MKFWTLSILACGLIAISLSAIFIEWSDAPASVIGMYRLLMATVVILPLAWRERSQVVHLSWQSAAWLAVSGLCLGLHFLFWIQSLKETSVASSLIMLALEPLFVMVGEWICLRSRIERADVLAMAIAIVGACIVAVADAGHQGNNIAGDSLSLLGTIAVSAYVLVGSRARKTLSPWLYNSIVFAIAGGVLALVNTVTGVRFAPYSLHNWIMFALLACVSTVLGHGLFNLLLNRLPPTTIAMTVVGEPIVATLLAASLLGQPVGLTTGLGGAICLTGVAWHLWRSAHKSNDHANPTGKKTEPANRRDRAESLDAADT</sequence>
<reference evidence="6 7" key="1">
    <citation type="submission" date="2019-03" db="EMBL/GenBank/DDBJ databases">
        <title>Genomic Encyclopedia of Type Strains, Phase IV (KMG-IV): sequencing the most valuable type-strain genomes for metagenomic binning, comparative biology and taxonomic classification.</title>
        <authorList>
            <person name="Goeker M."/>
        </authorList>
    </citation>
    <scope>NUCLEOTIDE SEQUENCE [LARGE SCALE GENOMIC DNA]</scope>
    <source>
        <strain evidence="6 7">DSM 17974</strain>
    </source>
</reference>
<feature type="transmembrane region" description="Helical" evidence="4">
    <location>
        <begin position="29"/>
        <end position="51"/>
    </location>
</feature>
<feature type="transmembrane region" description="Helical" evidence="4">
    <location>
        <begin position="209"/>
        <end position="231"/>
    </location>
</feature>
<keyword evidence="7" id="KW-1185">Reference proteome</keyword>
<accession>A0A4R8LQ45</accession>
<organism evidence="6 7">
    <name type="scientific">Alicyclobacillus sacchari</name>
    <dbReference type="NCBI Taxonomy" id="392010"/>
    <lineage>
        <taxon>Bacteria</taxon>
        <taxon>Bacillati</taxon>
        <taxon>Bacillota</taxon>
        <taxon>Bacilli</taxon>
        <taxon>Bacillales</taxon>
        <taxon>Alicyclobacillaceae</taxon>
        <taxon>Alicyclobacillus</taxon>
    </lineage>
</organism>
<feature type="transmembrane region" description="Helical" evidence="4">
    <location>
        <begin position="94"/>
        <end position="112"/>
    </location>
</feature>
<comment type="similarity">
    <text evidence="2">Belongs to the EamA transporter family.</text>
</comment>
<feature type="domain" description="EamA" evidence="5">
    <location>
        <begin position="9"/>
        <end position="134"/>
    </location>
</feature>
<feature type="region of interest" description="Disordered" evidence="3">
    <location>
        <begin position="287"/>
        <end position="316"/>
    </location>
</feature>
<evidence type="ECO:0000256" key="4">
    <source>
        <dbReference type="SAM" id="Phobius"/>
    </source>
</evidence>
<keyword evidence="4" id="KW-0812">Transmembrane</keyword>
<dbReference type="EMBL" id="SORF01000004">
    <property type="protein sequence ID" value="TDY49659.1"/>
    <property type="molecule type" value="Genomic_DNA"/>
</dbReference>
<feature type="domain" description="EamA" evidence="5">
    <location>
        <begin position="148"/>
        <end position="279"/>
    </location>
</feature>